<dbReference type="PROSITE" id="PS50043">
    <property type="entry name" value="HTH_LUXR_2"/>
    <property type="match status" value="1"/>
</dbReference>
<comment type="caution">
    <text evidence="7">The sequence shown here is derived from an EMBL/GenBank/DDBJ whole genome shotgun (WGS) entry which is preliminary data.</text>
</comment>
<dbReference type="PROSITE" id="PS50110">
    <property type="entry name" value="RESPONSE_REGULATORY"/>
    <property type="match status" value="1"/>
</dbReference>
<dbReference type="PROSITE" id="PS00622">
    <property type="entry name" value="HTH_LUXR_1"/>
    <property type="match status" value="1"/>
</dbReference>
<dbReference type="InterPro" id="IPR016032">
    <property type="entry name" value="Sig_transdc_resp-reg_C-effctor"/>
</dbReference>
<accession>A0ABU3VKJ1</accession>
<dbReference type="EMBL" id="JASMWN010000027">
    <property type="protein sequence ID" value="MDU9006676.1"/>
    <property type="molecule type" value="Genomic_DNA"/>
</dbReference>
<evidence type="ECO:0000256" key="3">
    <source>
        <dbReference type="ARBA" id="ARBA00023163"/>
    </source>
</evidence>
<evidence type="ECO:0000256" key="4">
    <source>
        <dbReference type="PROSITE-ProRule" id="PRU00169"/>
    </source>
</evidence>
<dbReference type="SUPFAM" id="SSF46894">
    <property type="entry name" value="C-terminal effector domain of the bipartite response regulators"/>
    <property type="match status" value="1"/>
</dbReference>
<keyword evidence="3" id="KW-0804">Transcription</keyword>
<dbReference type="SMART" id="SM00448">
    <property type="entry name" value="REC"/>
    <property type="match status" value="1"/>
</dbReference>
<keyword evidence="2" id="KW-0238">DNA-binding</keyword>
<evidence type="ECO:0000259" key="6">
    <source>
        <dbReference type="PROSITE" id="PS50110"/>
    </source>
</evidence>
<keyword evidence="8" id="KW-1185">Reference proteome</keyword>
<reference evidence="8" key="1">
    <citation type="submission" date="2023-05" db="EMBL/GenBank/DDBJ databases">
        <title>Sedimentitalea sp. nov. JM2-8.</title>
        <authorList>
            <person name="Huang J."/>
        </authorList>
    </citation>
    <scope>NUCLEOTIDE SEQUENCE [LARGE SCALE GENOMIC DNA]</scope>
    <source>
        <strain evidence="8">KHS03</strain>
    </source>
</reference>
<dbReference type="InterPro" id="IPR011006">
    <property type="entry name" value="CheY-like_superfamily"/>
</dbReference>
<dbReference type="SUPFAM" id="SSF52172">
    <property type="entry name" value="CheY-like"/>
    <property type="match status" value="1"/>
</dbReference>
<keyword evidence="1" id="KW-0805">Transcription regulation</keyword>
<organism evidence="7 8">
    <name type="scientific">Sedimentitalea todarodis</name>
    <dbReference type="NCBI Taxonomy" id="1631240"/>
    <lineage>
        <taxon>Bacteria</taxon>
        <taxon>Pseudomonadati</taxon>
        <taxon>Pseudomonadota</taxon>
        <taxon>Alphaproteobacteria</taxon>
        <taxon>Rhodobacterales</taxon>
        <taxon>Paracoccaceae</taxon>
        <taxon>Sedimentitalea</taxon>
    </lineage>
</organism>
<dbReference type="CDD" id="cd06170">
    <property type="entry name" value="LuxR_C_like"/>
    <property type="match status" value="1"/>
</dbReference>
<dbReference type="InterPro" id="IPR000792">
    <property type="entry name" value="Tscrpt_reg_LuxR_C"/>
</dbReference>
<dbReference type="Gene3D" id="1.10.10.10">
    <property type="entry name" value="Winged helix-like DNA-binding domain superfamily/Winged helix DNA-binding domain"/>
    <property type="match status" value="1"/>
</dbReference>
<feature type="modified residue" description="4-aspartylphosphate" evidence="4">
    <location>
        <position position="58"/>
    </location>
</feature>
<evidence type="ECO:0000256" key="1">
    <source>
        <dbReference type="ARBA" id="ARBA00023015"/>
    </source>
</evidence>
<gene>
    <name evidence="7" type="ORF">QO231_22820</name>
</gene>
<dbReference type="PANTHER" id="PTHR44688">
    <property type="entry name" value="DNA-BINDING TRANSCRIPTIONAL ACTIVATOR DEVR_DOSR"/>
    <property type="match status" value="1"/>
</dbReference>
<feature type="domain" description="HTH luxR-type" evidence="5">
    <location>
        <begin position="139"/>
        <end position="201"/>
    </location>
</feature>
<evidence type="ECO:0000259" key="5">
    <source>
        <dbReference type="PROSITE" id="PS50043"/>
    </source>
</evidence>
<proteinExistence type="predicted"/>
<dbReference type="Pfam" id="PF00072">
    <property type="entry name" value="Response_reg"/>
    <property type="match status" value="1"/>
</dbReference>
<evidence type="ECO:0000256" key="2">
    <source>
        <dbReference type="ARBA" id="ARBA00023125"/>
    </source>
</evidence>
<dbReference type="PRINTS" id="PR00038">
    <property type="entry name" value="HTHLUXR"/>
</dbReference>
<protein>
    <submittedName>
        <fullName evidence="7">Response regulator</fullName>
    </submittedName>
</protein>
<dbReference type="Pfam" id="PF00196">
    <property type="entry name" value="GerE"/>
    <property type="match status" value="1"/>
</dbReference>
<evidence type="ECO:0000313" key="7">
    <source>
        <dbReference type="EMBL" id="MDU9006676.1"/>
    </source>
</evidence>
<evidence type="ECO:0000313" key="8">
    <source>
        <dbReference type="Proteomes" id="UP001255416"/>
    </source>
</evidence>
<dbReference type="Gene3D" id="3.40.50.2300">
    <property type="match status" value="1"/>
</dbReference>
<dbReference type="RefSeq" id="WP_316781930.1">
    <property type="nucleotide sequence ID" value="NZ_JASMWN010000027.1"/>
</dbReference>
<keyword evidence="4" id="KW-0597">Phosphoprotein</keyword>
<dbReference type="InterPro" id="IPR001789">
    <property type="entry name" value="Sig_transdc_resp-reg_receiver"/>
</dbReference>
<sequence>MKKPDEFFSIYVVEDDDSVSRSLCALLNAHGYETIACNSAEQFLSVYDPCRKACMVLDLRLPGMSGMQLQTHLKDIHVSLPIVVVTAHGDVPVAVQSLRAGAVHFLEKPAQADQLLEAISSAGDMLFNRTPPNIPKKIVADRLSKLTDREHEVLRHLLEGKLNKEIANELGVSQRTVEVHRSRIREKMHARGIADLIRMVG</sequence>
<dbReference type="PANTHER" id="PTHR44688:SF16">
    <property type="entry name" value="DNA-BINDING TRANSCRIPTIONAL ACTIVATOR DEVR_DOSR"/>
    <property type="match status" value="1"/>
</dbReference>
<dbReference type="InterPro" id="IPR036388">
    <property type="entry name" value="WH-like_DNA-bd_sf"/>
</dbReference>
<feature type="domain" description="Response regulatory" evidence="6">
    <location>
        <begin position="9"/>
        <end position="123"/>
    </location>
</feature>
<dbReference type="SMART" id="SM00421">
    <property type="entry name" value="HTH_LUXR"/>
    <property type="match status" value="1"/>
</dbReference>
<dbReference type="Proteomes" id="UP001255416">
    <property type="component" value="Unassembled WGS sequence"/>
</dbReference>
<name>A0ABU3VKJ1_9RHOB</name>